<evidence type="ECO:0000256" key="1">
    <source>
        <dbReference type="SAM" id="MobiDB-lite"/>
    </source>
</evidence>
<keyword evidence="4" id="KW-1185">Reference proteome</keyword>
<dbReference type="STRING" id="398580.Dshi_0082"/>
<organism evidence="3 4">
    <name type="scientific">Dinoroseobacter shibae (strain DSM 16493 / NCIMB 14021 / DFL 12)</name>
    <dbReference type="NCBI Taxonomy" id="398580"/>
    <lineage>
        <taxon>Bacteria</taxon>
        <taxon>Pseudomonadati</taxon>
        <taxon>Pseudomonadota</taxon>
        <taxon>Alphaproteobacteria</taxon>
        <taxon>Rhodobacterales</taxon>
        <taxon>Roseobacteraceae</taxon>
        <taxon>Dinoroseobacter</taxon>
    </lineage>
</organism>
<name>A8LKI8_DINSH</name>
<evidence type="ECO:0000313" key="4">
    <source>
        <dbReference type="Proteomes" id="UP000006833"/>
    </source>
</evidence>
<accession>A8LKI8</accession>
<gene>
    <name evidence="3" type="ordered locus">Dshi_0082</name>
</gene>
<feature type="region of interest" description="Disordered" evidence="1">
    <location>
        <begin position="297"/>
        <end position="325"/>
    </location>
</feature>
<dbReference type="Pfam" id="PF03372">
    <property type="entry name" value="Exo_endo_phos"/>
    <property type="match status" value="1"/>
</dbReference>
<dbReference type="Proteomes" id="UP000006833">
    <property type="component" value="Chromosome"/>
</dbReference>
<feature type="domain" description="Endonuclease/exonuclease/phosphatase" evidence="2">
    <location>
        <begin position="53"/>
        <end position="365"/>
    </location>
</feature>
<dbReference type="eggNOG" id="COG3568">
    <property type="taxonomic scope" value="Bacteria"/>
</dbReference>
<feature type="compositionally biased region" description="Basic and acidic residues" evidence="1">
    <location>
        <begin position="305"/>
        <end position="321"/>
    </location>
</feature>
<dbReference type="HOGENOM" id="CLU_042670_1_0_5"/>
<reference evidence="4" key="1">
    <citation type="journal article" date="2010" name="ISME J.">
        <title>The complete genome sequence of the algal symbiont Dinoroseobacter shibae: a hitchhiker's guide to life in the sea.</title>
        <authorList>
            <person name="Wagner-Dobler I."/>
            <person name="Ballhausen B."/>
            <person name="Berger M."/>
            <person name="Brinkhoff T."/>
            <person name="Buchholz I."/>
            <person name="Bunk B."/>
            <person name="Cypionka H."/>
            <person name="Daniel R."/>
            <person name="Drepper T."/>
            <person name="Gerdts G."/>
            <person name="Hahnke S."/>
            <person name="Han C."/>
            <person name="Jahn D."/>
            <person name="Kalhoefer D."/>
            <person name="Kiss H."/>
            <person name="Klenk H.P."/>
            <person name="Kyrpides N."/>
            <person name="Liebl W."/>
            <person name="Liesegang H."/>
            <person name="Meincke L."/>
            <person name="Pati A."/>
            <person name="Petersen J."/>
            <person name="Piekarski T."/>
            <person name="Pommerenke C."/>
            <person name="Pradella S."/>
            <person name="Pukall R."/>
            <person name="Rabus R."/>
            <person name="Stackebrandt E."/>
            <person name="Thole S."/>
            <person name="Thompson L."/>
            <person name="Tielen P."/>
            <person name="Tomasch J."/>
            <person name="von Jan M."/>
            <person name="Wanphrut N."/>
            <person name="Wichels A."/>
            <person name="Zech H."/>
            <person name="Simon M."/>
        </authorList>
    </citation>
    <scope>NUCLEOTIDE SEQUENCE [LARGE SCALE GENOMIC DNA]</scope>
    <source>
        <strain evidence="4">DSM 16493 / NCIMB 14021 / DFL 12</strain>
    </source>
</reference>
<evidence type="ECO:0000313" key="3">
    <source>
        <dbReference type="EMBL" id="ABV91831.1"/>
    </source>
</evidence>
<protein>
    <recommendedName>
        <fullName evidence="2">Endonuclease/exonuclease/phosphatase domain-containing protein</fullName>
    </recommendedName>
</protein>
<dbReference type="InterPro" id="IPR036691">
    <property type="entry name" value="Endo/exonu/phosph_ase_sf"/>
</dbReference>
<proteinExistence type="predicted"/>
<dbReference type="InterPro" id="IPR005135">
    <property type="entry name" value="Endo/exonuclease/phosphatase"/>
</dbReference>
<dbReference type="RefSeq" id="WP_012176764.1">
    <property type="nucleotide sequence ID" value="NC_009952.1"/>
</dbReference>
<evidence type="ECO:0000259" key="2">
    <source>
        <dbReference type="Pfam" id="PF03372"/>
    </source>
</evidence>
<dbReference type="OrthoDB" id="292013at2"/>
<dbReference type="KEGG" id="dsh:Dshi_0082"/>
<dbReference type="GO" id="GO:0003824">
    <property type="term" value="F:catalytic activity"/>
    <property type="evidence" value="ECO:0007669"/>
    <property type="project" value="InterPro"/>
</dbReference>
<dbReference type="EMBL" id="CP000830">
    <property type="protein sequence ID" value="ABV91831.1"/>
    <property type="molecule type" value="Genomic_DNA"/>
</dbReference>
<dbReference type="AlphaFoldDB" id="A8LKI8"/>
<dbReference type="SUPFAM" id="SSF56219">
    <property type="entry name" value="DNase I-like"/>
    <property type="match status" value="1"/>
</dbReference>
<sequence>MRLARLFRFCLVLALLVGPLRLTAETVRVAYFHTELSARGPGLLLRDLRRDEAPDQLAAVLDILVETAPDIVLLADIDYDAGQATLAALQTALAQRGLPLPHGFTAAPNTGVPTGLDLDRDGKWDEPEDTQAFGEFRGAGGLVLLSRYPILRDEITDLSGLLWAEFPAASLPETYGPEEQAVIRLSATGHWDVPVRLPSGDVLRLLTLHATPPVFDGPEDRNGRRNADQMRLWADYLNGWRPEGTAPPLGKAVVLGTLNADPQDGEARPGALARLRAHPRLQDPAPQATGAAAATRAQGGVNARHGGDPAHDTVDWPDTRPTDPGNLRVDYILPTRDLTVTGAGLHWPDPEDAAALARTETASRHRLIWVDLRP</sequence>
<dbReference type="Gene3D" id="3.60.10.10">
    <property type="entry name" value="Endonuclease/exonuclease/phosphatase"/>
    <property type="match status" value="1"/>
</dbReference>